<accession>A0A8C3T4G7</accession>
<dbReference type="PANTHER" id="PTHR11426">
    <property type="entry name" value="HISTONE H3"/>
    <property type="match status" value="1"/>
</dbReference>
<dbReference type="InterPro" id="IPR000164">
    <property type="entry name" value="Histone_H3/CENP-A"/>
</dbReference>
<dbReference type="Pfam" id="PF00125">
    <property type="entry name" value="Histone"/>
    <property type="match status" value="1"/>
</dbReference>
<dbReference type="InterPro" id="IPR009072">
    <property type="entry name" value="Histone-fold"/>
</dbReference>
<dbReference type="Gene3D" id="1.10.20.10">
    <property type="entry name" value="Histone, subunit A"/>
    <property type="match status" value="1"/>
</dbReference>
<evidence type="ECO:0000259" key="2">
    <source>
        <dbReference type="Pfam" id="PF00125"/>
    </source>
</evidence>
<dbReference type="InterPro" id="IPR007125">
    <property type="entry name" value="H2A/H2B/H3"/>
</dbReference>
<keyword evidence="4" id="KW-1185">Reference proteome</keyword>
<reference evidence="3" key="2">
    <citation type="submission" date="2025-09" db="UniProtKB">
        <authorList>
            <consortium name="Ensembl"/>
        </authorList>
    </citation>
    <scope>IDENTIFICATION</scope>
</reference>
<dbReference type="GO" id="GO:0046982">
    <property type="term" value="F:protein heterodimerization activity"/>
    <property type="evidence" value="ECO:0007669"/>
    <property type="project" value="InterPro"/>
</dbReference>
<dbReference type="Proteomes" id="UP000694403">
    <property type="component" value="Unplaced"/>
</dbReference>
<protein>
    <recommendedName>
        <fullName evidence="2">Core Histone H2A/H2B/H3 domain-containing protein</fullName>
    </recommendedName>
</protein>
<proteinExistence type="inferred from homology"/>
<dbReference type="GO" id="GO:0030527">
    <property type="term" value="F:structural constituent of chromatin"/>
    <property type="evidence" value="ECO:0007669"/>
    <property type="project" value="InterPro"/>
</dbReference>
<feature type="domain" description="Core Histone H2A/H2B/H3" evidence="2">
    <location>
        <begin position="99"/>
        <end position="154"/>
    </location>
</feature>
<dbReference type="PRINTS" id="PR00622">
    <property type="entry name" value="HISTONEH3"/>
</dbReference>
<evidence type="ECO:0000313" key="3">
    <source>
        <dbReference type="Ensembl" id="ENSCSRP00000022718.1"/>
    </source>
</evidence>
<sequence length="159" mass="17522">MSHIHYNKLSLPPPLQSSLPLLPHSPPPQLQALPSAPSGLDCAPVLLPPRARTTAPTKARTAVVGARALNHCCCYQSWSQSQFMAEPPFWRPPSPEIRCKQKSTELLIRNLAVMALQEASEAYLVGLFEDTNLCAIHAKRVAIMPKDIQLSQRIQGERA</sequence>
<dbReference type="AlphaFoldDB" id="A0A8C3T4G7"/>
<name>A0A8C3T4G7_CHESE</name>
<dbReference type="GO" id="GO:0000786">
    <property type="term" value="C:nucleosome"/>
    <property type="evidence" value="ECO:0007669"/>
    <property type="project" value="InterPro"/>
</dbReference>
<dbReference type="SUPFAM" id="SSF47113">
    <property type="entry name" value="Histone-fold"/>
    <property type="match status" value="1"/>
</dbReference>
<organism evidence="3 4">
    <name type="scientific">Chelydra serpentina</name>
    <name type="common">Snapping turtle</name>
    <name type="synonym">Testudo serpentina</name>
    <dbReference type="NCBI Taxonomy" id="8475"/>
    <lineage>
        <taxon>Eukaryota</taxon>
        <taxon>Metazoa</taxon>
        <taxon>Chordata</taxon>
        <taxon>Craniata</taxon>
        <taxon>Vertebrata</taxon>
        <taxon>Euteleostomi</taxon>
        <taxon>Archelosauria</taxon>
        <taxon>Testudinata</taxon>
        <taxon>Testudines</taxon>
        <taxon>Cryptodira</taxon>
        <taxon>Durocryptodira</taxon>
        <taxon>Americhelydia</taxon>
        <taxon>Chelydroidea</taxon>
        <taxon>Chelydridae</taxon>
        <taxon>Chelydra</taxon>
    </lineage>
</organism>
<comment type="similarity">
    <text evidence="1">Belongs to the histone H3 family.</text>
</comment>
<evidence type="ECO:0000256" key="1">
    <source>
        <dbReference type="ARBA" id="ARBA00010343"/>
    </source>
</evidence>
<dbReference type="Ensembl" id="ENSCSRT00000023710.1">
    <property type="protein sequence ID" value="ENSCSRP00000022718.1"/>
    <property type="gene ID" value="ENSCSRG00000017120.1"/>
</dbReference>
<dbReference type="GO" id="GO:0003677">
    <property type="term" value="F:DNA binding"/>
    <property type="evidence" value="ECO:0007669"/>
    <property type="project" value="InterPro"/>
</dbReference>
<dbReference type="SMART" id="SM00428">
    <property type="entry name" value="H3"/>
    <property type="match status" value="1"/>
</dbReference>
<evidence type="ECO:0000313" key="4">
    <source>
        <dbReference type="Proteomes" id="UP000694403"/>
    </source>
</evidence>
<reference evidence="3" key="1">
    <citation type="submission" date="2025-08" db="UniProtKB">
        <authorList>
            <consortium name="Ensembl"/>
        </authorList>
    </citation>
    <scope>IDENTIFICATION</scope>
</reference>